<dbReference type="AlphaFoldDB" id="A0A9W8ZAM6"/>
<reference evidence="1" key="1">
    <citation type="submission" date="2022-10" db="EMBL/GenBank/DDBJ databases">
        <title>Tapping the CABI collections for fungal endophytes: first genome assemblies for Collariella, Neodidymelliopsis, Ascochyta clinopodiicola, Didymella pomorum, Didymosphaeria variabile, Neocosmospora piperis and Neocucurbitaria cava.</title>
        <authorList>
            <person name="Hill R."/>
        </authorList>
    </citation>
    <scope>NUCLEOTIDE SEQUENCE</scope>
    <source>
        <strain evidence="1">IMI 355091</strain>
    </source>
</reference>
<dbReference type="OrthoDB" id="10471791at2759"/>
<dbReference type="EMBL" id="JAPEVA010000067">
    <property type="protein sequence ID" value="KAJ4401959.1"/>
    <property type="molecule type" value="Genomic_DNA"/>
</dbReference>
<evidence type="ECO:0000313" key="2">
    <source>
        <dbReference type="Proteomes" id="UP001140510"/>
    </source>
</evidence>
<keyword evidence="2" id="KW-1185">Reference proteome</keyword>
<sequence length="70" mass="8254">MGTICSSTLKGARLRIDEDEGERTEEWRPYATYLISDFFKDMVRNFEQLELASYFDGYVRFGEQADDEIK</sequence>
<accession>A0A9W8ZAM6</accession>
<name>A0A9W8ZAM6_9PLEO</name>
<organism evidence="1 2">
    <name type="scientific">Didymella pomorum</name>
    <dbReference type="NCBI Taxonomy" id="749634"/>
    <lineage>
        <taxon>Eukaryota</taxon>
        <taxon>Fungi</taxon>
        <taxon>Dikarya</taxon>
        <taxon>Ascomycota</taxon>
        <taxon>Pezizomycotina</taxon>
        <taxon>Dothideomycetes</taxon>
        <taxon>Pleosporomycetidae</taxon>
        <taxon>Pleosporales</taxon>
        <taxon>Pleosporineae</taxon>
        <taxon>Didymellaceae</taxon>
        <taxon>Didymella</taxon>
    </lineage>
</organism>
<comment type="caution">
    <text evidence="1">The sequence shown here is derived from an EMBL/GenBank/DDBJ whole genome shotgun (WGS) entry which is preliminary data.</text>
</comment>
<protein>
    <submittedName>
        <fullName evidence="1">Uncharacterized protein</fullName>
    </submittedName>
</protein>
<evidence type="ECO:0000313" key="1">
    <source>
        <dbReference type="EMBL" id="KAJ4401959.1"/>
    </source>
</evidence>
<dbReference type="Proteomes" id="UP001140510">
    <property type="component" value="Unassembled WGS sequence"/>
</dbReference>
<gene>
    <name evidence="1" type="ORF">N0V91_007613</name>
</gene>
<proteinExistence type="predicted"/>